<feature type="transmembrane region" description="Helical" evidence="1">
    <location>
        <begin position="114"/>
        <end position="139"/>
    </location>
</feature>
<feature type="transmembrane region" description="Helical" evidence="1">
    <location>
        <begin position="30"/>
        <end position="47"/>
    </location>
</feature>
<accession>A0ABT7HAZ7</accession>
<name>A0ABT7HAZ7_9GAMM</name>
<dbReference type="EMBL" id="JASSQD010000001">
    <property type="protein sequence ID" value="MDK9557045.1"/>
    <property type="molecule type" value="Genomic_DNA"/>
</dbReference>
<dbReference type="SUPFAM" id="SSF49785">
    <property type="entry name" value="Galactose-binding domain-like"/>
    <property type="match status" value="1"/>
</dbReference>
<keyword evidence="1" id="KW-0812">Transmembrane</keyword>
<evidence type="ECO:0000256" key="1">
    <source>
        <dbReference type="SAM" id="Phobius"/>
    </source>
</evidence>
<dbReference type="Proteomes" id="UP001223547">
    <property type="component" value="Unassembled WGS sequence"/>
</dbReference>
<feature type="transmembrane region" description="Helical" evidence="1">
    <location>
        <begin position="59"/>
        <end position="77"/>
    </location>
</feature>
<gene>
    <name evidence="2" type="ORF">QQF73_05350</name>
</gene>
<comment type="caution">
    <text evidence="2">The sequence shown here is derived from an EMBL/GenBank/DDBJ whole genome shotgun (WGS) entry which is preliminary data.</text>
</comment>
<evidence type="ECO:0000313" key="2">
    <source>
        <dbReference type="EMBL" id="MDK9557045.1"/>
    </source>
</evidence>
<protein>
    <submittedName>
        <fullName evidence="2">Succinyl-CoA synthetase subunit beta</fullName>
    </submittedName>
</protein>
<reference evidence="2 3" key="1">
    <citation type="submission" date="2023-05" db="EMBL/GenBank/DDBJ databases">
        <title>Marinobacter albus sp. nov., a marine bacterium isolated from sand in a coastal intertidal zone of huludao.</title>
        <authorList>
            <person name="Deng T."/>
        </authorList>
    </citation>
    <scope>NUCLEOTIDE SEQUENCE [LARGE SCALE GENOMIC DNA]</scope>
    <source>
        <strain evidence="2 3">M216</strain>
    </source>
</reference>
<keyword evidence="1" id="KW-0472">Membrane</keyword>
<dbReference type="RefSeq" id="WP_228743322.1">
    <property type="nucleotide sequence ID" value="NZ_JASSQD010000001.1"/>
</dbReference>
<sequence length="300" mass="33884">MTLASAGVLVMAPLLFIGSPDWLPGPLSTSVWNLGHIVFFALLTLTLRPWRWLEGWRLWLAATAIMVVVGTLIEAAQSQLDREADWHDILRNLIGVWLILAWHPLIAGRVRPNALMIGLAVASTLFVMVELGSTGMVAARQFEVSHLLPKLYDFEHEDPSAFWHGDLAPSPHPVRDHGRSLRIELDTDLYSGASLVNLPADWREYDRLNISLFNPDPSPLPMTLRINDLKHEHGDNAHNDRYNTSFTLTPGLNTFTLALEDIRNAPKDRTMDMSRIHRLTLFASRLPALRTIYLLDLRLD</sequence>
<evidence type="ECO:0000313" key="3">
    <source>
        <dbReference type="Proteomes" id="UP001223547"/>
    </source>
</evidence>
<keyword evidence="3" id="KW-1185">Reference proteome</keyword>
<organism evidence="2 3">
    <name type="scientific">Marinobacter albus</name>
    <dbReference type="NCBI Taxonomy" id="3030833"/>
    <lineage>
        <taxon>Bacteria</taxon>
        <taxon>Pseudomonadati</taxon>
        <taxon>Pseudomonadota</taxon>
        <taxon>Gammaproteobacteria</taxon>
        <taxon>Pseudomonadales</taxon>
        <taxon>Marinobacteraceae</taxon>
        <taxon>Marinobacter</taxon>
    </lineage>
</organism>
<dbReference type="InterPro" id="IPR008979">
    <property type="entry name" value="Galactose-bd-like_sf"/>
</dbReference>
<keyword evidence="1" id="KW-1133">Transmembrane helix</keyword>
<proteinExistence type="predicted"/>
<feature type="transmembrane region" description="Helical" evidence="1">
    <location>
        <begin position="89"/>
        <end position="107"/>
    </location>
</feature>
<dbReference type="Gene3D" id="2.60.120.430">
    <property type="entry name" value="Galactose-binding lectin"/>
    <property type="match status" value="1"/>
</dbReference>